<dbReference type="GO" id="GO:0016868">
    <property type="term" value="F:intramolecular phosphotransferase activity"/>
    <property type="evidence" value="ECO:0007669"/>
    <property type="project" value="InterPro"/>
</dbReference>
<reference evidence="10 11" key="1">
    <citation type="journal article" date="2015" name="Stand. Genomic Sci.">
        <title>Complete genome sequence of and proposal of Thermofilum uzonense sp. nov. a novel hyperthermophilic crenarchaeon and emended description of the genus Thermofilum.</title>
        <authorList>
            <person name="Toshchakov S.V."/>
            <person name="Korzhenkov A.A."/>
            <person name="Samarov N.I."/>
            <person name="Mazunin I.O."/>
            <person name="Mozhey O.I."/>
            <person name="Shmyr I.S."/>
            <person name="Derbikova K.S."/>
            <person name="Taranov E.A."/>
            <person name="Dominova I.N."/>
            <person name="Bonch-Osmolovskaya E.A."/>
            <person name="Patrushev M.V."/>
            <person name="Podosokorskaya O.A."/>
            <person name="Kublanov I.V."/>
        </authorList>
    </citation>
    <scope>NUCLEOTIDE SEQUENCE [LARGE SCALE GENOMIC DNA]</scope>
    <source>
        <strain evidence="10 11">1807-2</strain>
    </source>
</reference>
<dbReference type="Pfam" id="PF02880">
    <property type="entry name" value="PGM_PMM_III"/>
    <property type="match status" value="1"/>
</dbReference>
<keyword evidence="6" id="KW-0413">Isomerase</keyword>
<feature type="domain" description="Alpha-D-phosphohexomutase alpha/beta/alpha" evidence="7">
    <location>
        <begin position="1"/>
        <end position="113"/>
    </location>
</feature>
<evidence type="ECO:0000256" key="5">
    <source>
        <dbReference type="ARBA" id="ARBA00022842"/>
    </source>
</evidence>
<dbReference type="HOGENOM" id="CLU_623516_0_0_2"/>
<dbReference type="STRING" id="1550241.MA03_05280"/>
<evidence type="ECO:0000313" key="10">
    <source>
        <dbReference type="EMBL" id="AKG38799.1"/>
    </source>
</evidence>
<evidence type="ECO:0000256" key="2">
    <source>
        <dbReference type="ARBA" id="ARBA00010231"/>
    </source>
</evidence>
<dbReference type="GO" id="GO:0046872">
    <property type="term" value="F:metal ion binding"/>
    <property type="evidence" value="ECO:0007669"/>
    <property type="project" value="UniProtKB-KW"/>
</dbReference>
<evidence type="ECO:0000259" key="9">
    <source>
        <dbReference type="Pfam" id="PF02880"/>
    </source>
</evidence>
<feature type="domain" description="Alpha-D-phosphohexomutase alpha/beta/alpha" evidence="8">
    <location>
        <begin position="136"/>
        <end position="236"/>
    </location>
</feature>
<evidence type="ECO:0000259" key="8">
    <source>
        <dbReference type="Pfam" id="PF02879"/>
    </source>
</evidence>
<evidence type="ECO:0008006" key="12">
    <source>
        <dbReference type="Google" id="ProtNLM"/>
    </source>
</evidence>
<comment type="similarity">
    <text evidence="2">Belongs to the phosphohexose mutase family.</text>
</comment>
<protein>
    <recommendedName>
        <fullName evidence="12">Phosphomannomutase</fullName>
    </recommendedName>
</protein>
<keyword evidence="3" id="KW-0597">Phosphoprotein</keyword>
<dbReference type="Pfam" id="PF02879">
    <property type="entry name" value="PGM_PMM_II"/>
    <property type="match status" value="1"/>
</dbReference>
<dbReference type="Gene3D" id="3.40.120.10">
    <property type="entry name" value="Alpha-D-Glucose-1,6-Bisphosphate, subunit A, domain 3"/>
    <property type="match status" value="3"/>
</dbReference>
<name>A0A0F7FHL2_9CREN</name>
<dbReference type="InterPro" id="IPR005844">
    <property type="entry name" value="A-D-PHexomutase_a/b/a-I"/>
</dbReference>
<proteinExistence type="inferred from homology"/>
<keyword evidence="11" id="KW-1185">Reference proteome</keyword>
<dbReference type="PANTHER" id="PTHR43771:SF1">
    <property type="entry name" value="PHOSPHOMANNOMUTASE"/>
    <property type="match status" value="1"/>
</dbReference>
<evidence type="ECO:0000256" key="3">
    <source>
        <dbReference type="ARBA" id="ARBA00022553"/>
    </source>
</evidence>
<dbReference type="InterPro" id="IPR005846">
    <property type="entry name" value="A-D-PHexomutase_a/b/a-III"/>
</dbReference>
<evidence type="ECO:0000256" key="6">
    <source>
        <dbReference type="ARBA" id="ARBA00023235"/>
    </source>
</evidence>
<dbReference type="InterPro" id="IPR005845">
    <property type="entry name" value="A-D-PHexomutase_a/b/a-II"/>
</dbReference>
<dbReference type="KEGG" id="thf:MA03_05280"/>
<dbReference type="InterPro" id="IPR016055">
    <property type="entry name" value="A-D-PHexomutase_a/b/a-I/II/III"/>
</dbReference>
<dbReference type="EMBL" id="CP009961">
    <property type="protein sequence ID" value="AKG38799.1"/>
    <property type="molecule type" value="Genomic_DNA"/>
</dbReference>
<dbReference type="SUPFAM" id="SSF53738">
    <property type="entry name" value="Phosphoglucomutase, first 3 domains"/>
    <property type="match status" value="3"/>
</dbReference>
<organism evidence="10 11">
    <name type="scientific">Infirmifilum uzonense</name>
    <dbReference type="NCBI Taxonomy" id="1550241"/>
    <lineage>
        <taxon>Archaea</taxon>
        <taxon>Thermoproteota</taxon>
        <taxon>Thermoprotei</taxon>
        <taxon>Thermofilales</taxon>
        <taxon>Thermofilaceae</taxon>
        <taxon>Infirmifilum</taxon>
    </lineage>
</organism>
<evidence type="ECO:0000256" key="4">
    <source>
        <dbReference type="ARBA" id="ARBA00022723"/>
    </source>
</evidence>
<evidence type="ECO:0000259" key="7">
    <source>
        <dbReference type="Pfam" id="PF02878"/>
    </source>
</evidence>
<evidence type="ECO:0000256" key="1">
    <source>
        <dbReference type="ARBA" id="ARBA00001946"/>
    </source>
</evidence>
<dbReference type="PATRIC" id="fig|1550241.5.peg.1111"/>
<feature type="domain" description="Alpha-D-phosphohexomutase alpha/beta/alpha" evidence="9">
    <location>
        <begin position="241"/>
        <end position="345"/>
    </location>
</feature>
<dbReference type="Proteomes" id="UP000067434">
    <property type="component" value="Chromosome"/>
</dbReference>
<dbReference type="PANTHER" id="PTHR43771">
    <property type="entry name" value="PHOSPHOMANNOMUTASE"/>
    <property type="match status" value="1"/>
</dbReference>
<dbReference type="OrthoDB" id="10363at2157"/>
<comment type="cofactor">
    <cofactor evidence="1">
        <name>Mg(2+)</name>
        <dbReference type="ChEBI" id="CHEBI:18420"/>
    </cofactor>
</comment>
<dbReference type="AlphaFoldDB" id="A0A0F7FHL2"/>
<dbReference type="GO" id="GO:0005975">
    <property type="term" value="P:carbohydrate metabolic process"/>
    <property type="evidence" value="ECO:0007669"/>
    <property type="project" value="InterPro"/>
</dbReference>
<evidence type="ECO:0000313" key="11">
    <source>
        <dbReference type="Proteomes" id="UP000067434"/>
    </source>
</evidence>
<dbReference type="Pfam" id="PF02878">
    <property type="entry name" value="PGM_PMM_I"/>
    <property type="match status" value="1"/>
</dbReference>
<keyword evidence="4" id="KW-0479">Metal-binding</keyword>
<keyword evidence="5" id="KW-0460">Magnesium</keyword>
<accession>A0A0F7FHL2</accession>
<sequence>MTPENSAELGAVLGTIVGEGALVTAARDYYPPSRMLKRSFTAGLMSTGVSVIDFHAATLPEVAFAVKRFGAKAGVHFSVTPFNDNSIQVRIIDSAGIEITGDRLEDILSMFESHHAVRAIPTRIGWVTYAEYIHDIYASSATSYIDSAPITAKEPLVLVDMNFGPASEVFPNILSSIGARFIGVNSGRPPPNLVPRQLPSLKTLNMLGELCKATGASFAVALSSDASHAYFIDDKGRYVDPDIFLAIVALMIPQGSRLAITDSASRIVDAIAEKNKLSLIRVKGIAGDIARGVRRLRVNLGATDSGEVIFPQFSLSPDGMILTAKLLEMLSTEEVRLSTLVEAIPEASLYTLELEADQSVAGKVLDAVFLEHTEVAVAPGMVKYRVGETWVKVHQDLDGGKIYVSVDSSNKAAIEIAKKEYERLGELIESLK</sequence>
<gene>
    <name evidence="10" type="ORF">MA03_05280</name>
</gene>